<evidence type="ECO:0000313" key="1">
    <source>
        <dbReference type="EMBL" id="GME80377.1"/>
    </source>
</evidence>
<dbReference type="Proteomes" id="UP001165064">
    <property type="component" value="Unassembled WGS sequence"/>
</dbReference>
<comment type="caution">
    <text evidence="1">The sequence shown here is derived from an EMBL/GenBank/DDBJ whole genome shotgun (WGS) entry which is preliminary data.</text>
</comment>
<sequence length="308" mass="31055">MFQLLLPQLHPELHPLHLLLPLSLNLVLLVKLSLTPSLAQLTSDAKTVAYTITSCSDNKCTPIATSGVESETVYTTDGQVVTDTVTVPCDATATSPVASSSDVPAGSDETTTIAKTIVYSVTSCDDNKCTTVSTSGVESETVYTTDGQVITNTLTVPCDATSTTSPAAPITAPTSDVPSSPATAPTTASEEKVSTTSIVYSVTSCSDGGCSTSEVVVPTIVTVPESPASSGSPSAPSAPSAANNDSTDEEPSKPSKNSAVEATSVQTSGAGVDSNSTAPTVALLEGGASYLKPLTGSFIAVLAGILFI</sequence>
<reference evidence="1" key="1">
    <citation type="submission" date="2023-04" db="EMBL/GenBank/DDBJ databases">
        <title>Ambrosiozyma monospora NBRC 10751.</title>
        <authorList>
            <person name="Ichikawa N."/>
            <person name="Sato H."/>
            <person name="Tonouchi N."/>
        </authorList>
    </citation>
    <scope>NUCLEOTIDE SEQUENCE</scope>
    <source>
        <strain evidence="1">NBRC 10751</strain>
    </source>
</reference>
<evidence type="ECO:0000313" key="2">
    <source>
        <dbReference type="Proteomes" id="UP001165064"/>
    </source>
</evidence>
<name>A0ACB5T3V3_AMBMO</name>
<dbReference type="EMBL" id="BSXS01003040">
    <property type="protein sequence ID" value="GME80377.1"/>
    <property type="molecule type" value="Genomic_DNA"/>
</dbReference>
<organism evidence="1 2">
    <name type="scientific">Ambrosiozyma monospora</name>
    <name type="common">Yeast</name>
    <name type="synonym">Endomycopsis monosporus</name>
    <dbReference type="NCBI Taxonomy" id="43982"/>
    <lineage>
        <taxon>Eukaryota</taxon>
        <taxon>Fungi</taxon>
        <taxon>Dikarya</taxon>
        <taxon>Ascomycota</taxon>
        <taxon>Saccharomycotina</taxon>
        <taxon>Pichiomycetes</taxon>
        <taxon>Pichiales</taxon>
        <taxon>Pichiaceae</taxon>
        <taxon>Ambrosiozyma</taxon>
    </lineage>
</organism>
<keyword evidence="2" id="KW-1185">Reference proteome</keyword>
<gene>
    <name evidence="1" type="ORF">Amon02_000443500</name>
</gene>
<proteinExistence type="predicted"/>
<accession>A0ACB5T3V3</accession>
<protein>
    <submittedName>
        <fullName evidence="1">Unnamed protein product</fullName>
    </submittedName>
</protein>